<accession>A0AAW2YXM2</accession>
<dbReference type="GO" id="GO:0005634">
    <property type="term" value="C:nucleus"/>
    <property type="evidence" value="ECO:0007669"/>
    <property type="project" value="UniProtKB-SubCell"/>
</dbReference>
<comment type="similarity">
    <text evidence="3">Belongs to the SAAL1 family.</text>
</comment>
<sequence>MTEQPNLIVDKESILKILGELLQNEEEQPDVNKRRKIDPDKEQEKVDKICIIWDMSASKEISQYLFDECHVLDVMTTLLENENAHTYRFFEVVVGTLANICSTSAQICELMATDKKFVPILLEHIGYSLSPYEDEEKEEPVITQDDQQSETNVLDKQFVTQQEGIYVLSEIMRFLSAATSYDHKCTRMWLKIIREHEIDQDNQLLNFLLFTLDNCLNSELLERTSTLLLNITFFDTHASKLLIEEYGAIPYYVRCLKESLGGDNENVADCMFRILETLSSRFQDDEMLILFDRVSIESEDSTTEEFTILDVIESVFRRAQEVSENIMDSCIIVTHDLLVGGKQINNVMIDEWVQSLLKKDDVVVSFLVQRVLQTMNDRDLNVNFASGLLHIFTVFCESAKDSTNSSSIKYIKDKKKDLEGAMDACLDLEGEDPDGVQLKVTAQKIFKLLN</sequence>
<evidence type="ECO:0000313" key="4">
    <source>
        <dbReference type="EMBL" id="KAL0481753.1"/>
    </source>
</evidence>
<dbReference type="PANTHER" id="PTHR23424:SF23">
    <property type="entry name" value="PROTEIN SAAL1"/>
    <property type="match status" value="1"/>
</dbReference>
<comment type="caution">
    <text evidence="4">The sequence shown here is derived from an EMBL/GenBank/DDBJ whole genome shotgun (WGS) entry which is preliminary data.</text>
</comment>
<gene>
    <name evidence="4" type="ORF">AKO1_012366</name>
</gene>
<dbReference type="Gene3D" id="1.25.10.10">
    <property type="entry name" value="Leucine-rich Repeat Variant"/>
    <property type="match status" value="1"/>
</dbReference>
<evidence type="ECO:0000313" key="5">
    <source>
        <dbReference type="Proteomes" id="UP001431209"/>
    </source>
</evidence>
<dbReference type="PANTHER" id="PTHR23424">
    <property type="entry name" value="SERUM AMYLOID A"/>
    <property type="match status" value="1"/>
</dbReference>
<dbReference type="SUPFAM" id="SSF48371">
    <property type="entry name" value="ARM repeat"/>
    <property type="match status" value="1"/>
</dbReference>
<reference evidence="4 5" key="1">
    <citation type="submission" date="2024-03" db="EMBL/GenBank/DDBJ databases">
        <title>The Acrasis kona genome and developmental transcriptomes reveal deep origins of eukaryotic multicellular pathways.</title>
        <authorList>
            <person name="Sheikh S."/>
            <person name="Fu C.-J."/>
            <person name="Brown M.W."/>
            <person name="Baldauf S.L."/>
        </authorList>
    </citation>
    <scope>NUCLEOTIDE SEQUENCE [LARGE SCALE GENOMIC DNA]</scope>
    <source>
        <strain evidence="4 5">ATCC MYA-3509</strain>
    </source>
</reference>
<evidence type="ECO:0000256" key="3">
    <source>
        <dbReference type="ARBA" id="ARBA00038401"/>
    </source>
</evidence>
<dbReference type="AlphaFoldDB" id="A0AAW2YXM2"/>
<proteinExistence type="inferred from homology"/>
<dbReference type="InterPro" id="IPR052464">
    <property type="entry name" value="Synovial_Prolif_Regulator"/>
</dbReference>
<evidence type="ECO:0000256" key="2">
    <source>
        <dbReference type="ARBA" id="ARBA00023242"/>
    </source>
</evidence>
<evidence type="ECO:0008006" key="6">
    <source>
        <dbReference type="Google" id="ProtNLM"/>
    </source>
</evidence>
<organism evidence="4 5">
    <name type="scientific">Acrasis kona</name>
    <dbReference type="NCBI Taxonomy" id="1008807"/>
    <lineage>
        <taxon>Eukaryota</taxon>
        <taxon>Discoba</taxon>
        <taxon>Heterolobosea</taxon>
        <taxon>Tetramitia</taxon>
        <taxon>Eutetramitia</taxon>
        <taxon>Acrasidae</taxon>
        <taxon>Acrasis</taxon>
    </lineage>
</organism>
<comment type="subcellular location">
    <subcellularLocation>
        <location evidence="1">Nucleus</location>
    </subcellularLocation>
</comment>
<evidence type="ECO:0000256" key="1">
    <source>
        <dbReference type="ARBA" id="ARBA00004123"/>
    </source>
</evidence>
<dbReference type="InterPro" id="IPR016024">
    <property type="entry name" value="ARM-type_fold"/>
</dbReference>
<keyword evidence="5" id="KW-1185">Reference proteome</keyword>
<dbReference type="EMBL" id="JAOPGA020000789">
    <property type="protein sequence ID" value="KAL0481753.1"/>
    <property type="molecule type" value="Genomic_DNA"/>
</dbReference>
<protein>
    <recommendedName>
        <fullName evidence="6">Protein saal1</fullName>
    </recommendedName>
</protein>
<dbReference type="InterPro" id="IPR011989">
    <property type="entry name" value="ARM-like"/>
</dbReference>
<name>A0AAW2YXM2_9EUKA</name>
<keyword evidence="2" id="KW-0539">Nucleus</keyword>
<dbReference type="Proteomes" id="UP001431209">
    <property type="component" value="Unassembled WGS sequence"/>
</dbReference>